<dbReference type="InterPro" id="IPR036187">
    <property type="entry name" value="DNA_mismatch_repair_MutS_sf"/>
</dbReference>
<dbReference type="EMBL" id="ABWN01000030">
    <property type="protein sequence ID" value="EFF68216.1"/>
    <property type="molecule type" value="Genomic_DNA"/>
</dbReference>
<evidence type="ECO:0000256" key="1">
    <source>
        <dbReference type="ARBA" id="ARBA00022741"/>
    </source>
</evidence>
<keyword evidence="2" id="KW-0067">ATP-binding</keyword>
<dbReference type="InterPro" id="IPR000432">
    <property type="entry name" value="DNA_mismatch_repair_MutS_C"/>
</dbReference>
<dbReference type="GeneID" id="98918286"/>
<dbReference type="PANTHER" id="PTHR11361:SF152">
    <property type="entry name" value="DNA MISMATCH REPAIR PROTEIN"/>
    <property type="match status" value="1"/>
</dbReference>
<dbReference type="Gene3D" id="1.10.1420.10">
    <property type="match status" value="1"/>
</dbReference>
<dbReference type="Gene3D" id="3.40.50.300">
    <property type="entry name" value="P-loop containing nucleotide triphosphate hydrolases"/>
    <property type="match status" value="1"/>
</dbReference>
<feature type="transmembrane region" description="Helical" evidence="4">
    <location>
        <begin position="188"/>
        <end position="205"/>
    </location>
</feature>
<dbReference type="eggNOG" id="COG0249">
    <property type="taxonomic scope" value="Bacteria"/>
</dbReference>
<dbReference type="AlphaFoldDB" id="D4S068"/>
<dbReference type="PANTHER" id="PTHR11361">
    <property type="entry name" value="DNA MISMATCH REPAIR PROTEIN MUTS FAMILY MEMBER"/>
    <property type="match status" value="1"/>
</dbReference>
<proteinExistence type="predicted"/>
<keyword evidence="7" id="KW-1185">Reference proteome</keyword>
<dbReference type="GO" id="GO:0030983">
    <property type="term" value="F:mismatched DNA binding"/>
    <property type="evidence" value="ECO:0007669"/>
    <property type="project" value="InterPro"/>
</dbReference>
<organism evidence="6 7">
    <name type="scientific">Eshraghiella crossota DSM 2876</name>
    <dbReference type="NCBI Taxonomy" id="511680"/>
    <lineage>
        <taxon>Bacteria</taxon>
        <taxon>Bacillati</taxon>
        <taxon>Bacillota</taxon>
        <taxon>Clostridia</taxon>
        <taxon>Lachnospirales</taxon>
        <taxon>Lachnospiraceae</taxon>
        <taxon>Eshraghiella</taxon>
    </lineage>
</organism>
<feature type="transmembrane region" description="Helical" evidence="4">
    <location>
        <begin position="165"/>
        <end position="182"/>
    </location>
</feature>
<dbReference type="GO" id="GO:0005829">
    <property type="term" value="C:cytosol"/>
    <property type="evidence" value="ECO:0007669"/>
    <property type="project" value="TreeGrafter"/>
</dbReference>
<feature type="transmembrane region" description="Helical" evidence="4">
    <location>
        <begin position="6"/>
        <end position="25"/>
    </location>
</feature>
<evidence type="ECO:0000313" key="6">
    <source>
        <dbReference type="EMBL" id="EFF68216.1"/>
    </source>
</evidence>
<keyword evidence="4" id="KW-0472">Membrane</keyword>
<dbReference type="SUPFAM" id="SSF52540">
    <property type="entry name" value="P-loop containing nucleoside triphosphate hydrolases"/>
    <property type="match status" value="1"/>
</dbReference>
<protein>
    <submittedName>
        <fullName evidence="6">MutS domain V protein</fullName>
    </submittedName>
</protein>
<dbReference type="GO" id="GO:0140664">
    <property type="term" value="F:ATP-dependent DNA damage sensor activity"/>
    <property type="evidence" value="ECO:0007669"/>
    <property type="project" value="InterPro"/>
</dbReference>
<gene>
    <name evidence="6" type="ORF">BUTYVIB_01484</name>
</gene>
<keyword evidence="3" id="KW-0238">DNA-binding</keyword>
<evidence type="ECO:0000259" key="5">
    <source>
        <dbReference type="SMART" id="SM00534"/>
    </source>
</evidence>
<dbReference type="InterPro" id="IPR045076">
    <property type="entry name" value="MutS"/>
</dbReference>
<evidence type="ECO:0000313" key="7">
    <source>
        <dbReference type="Proteomes" id="UP000006238"/>
    </source>
</evidence>
<sequence length="560" mass="64115">MDYLKIILIIIAAVAAIVIIALIIAKSSEKNEYLQLKVNYGRLKKYEFTYEEYESISHFFKNTLKDGEPYIDDITWNDLDMDKIFMMINSTNSSVGRDYLYKILRVPVTNEEELKERDRLVEYFDSHSNERTLIMQCFTKIGFTRKISITDHVDRLLQLKPSSNFNHFVNLLCIIAAVFFTVFVDATIGILLILVTVGISIVSYYKTKARIDSFFVCIRHIVSMVNASRRITSLNIAELEPYNAELKKYITKFSRITRNSWLLVSGKGTSGNISEILMEYVRMFTHVDLIRFNNMLRQLDNSKEEIYDFMGVLGKIEAMISIANFRHLLPYYTKPEFVKSSKMEIKDLYHLSIKEPVANSIYTDGPVLLTGSNASGKSTFLKSVAINAILAQSVYTCPCELYRAGFYQVMSSMALSDDLDSGESYYIVEIKSLKRIVDAATTGNVRVLCFIDEVLRGTNTVERIAASTEILKNLAENNVMCFAATHDIELTDLLSEHYDNYHFSEEVTDGNVIFSYIIQKGKATSRNAIKLLEIIGYDKNIINKAEQRAERFIETGVWRN</sequence>
<comment type="caution">
    <text evidence="6">The sequence shown here is derived from an EMBL/GenBank/DDBJ whole genome shotgun (WGS) entry which is preliminary data.</text>
</comment>
<name>D4S068_9FIRM</name>
<dbReference type="SMART" id="SM00534">
    <property type="entry name" value="MUTSac"/>
    <property type="match status" value="1"/>
</dbReference>
<keyword evidence="4" id="KW-1133">Transmembrane helix</keyword>
<dbReference type="HOGENOM" id="CLU_030717_1_0_9"/>
<dbReference type="GO" id="GO:0005524">
    <property type="term" value="F:ATP binding"/>
    <property type="evidence" value="ECO:0007669"/>
    <property type="project" value="UniProtKB-KW"/>
</dbReference>
<dbReference type="Proteomes" id="UP000006238">
    <property type="component" value="Unassembled WGS sequence"/>
</dbReference>
<keyword evidence="1" id="KW-0547">Nucleotide-binding</keyword>
<dbReference type="InterPro" id="IPR027417">
    <property type="entry name" value="P-loop_NTPase"/>
</dbReference>
<dbReference type="GO" id="GO:0006298">
    <property type="term" value="P:mismatch repair"/>
    <property type="evidence" value="ECO:0007669"/>
    <property type="project" value="InterPro"/>
</dbReference>
<reference evidence="6 7" key="1">
    <citation type="submission" date="2010-02" db="EMBL/GenBank/DDBJ databases">
        <authorList>
            <person name="Weinstock G."/>
            <person name="Sodergren E."/>
            <person name="Clifton S."/>
            <person name="Fulton L."/>
            <person name="Fulton B."/>
            <person name="Courtney L."/>
            <person name="Fronick C."/>
            <person name="Harrison M."/>
            <person name="Strong C."/>
            <person name="Farmer C."/>
            <person name="Delahaunty K."/>
            <person name="Markovic C."/>
            <person name="Hall O."/>
            <person name="Minx P."/>
            <person name="Tomlinson C."/>
            <person name="Mitreva M."/>
            <person name="Nelson J."/>
            <person name="Hou S."/>
            <person name="Wollam A."/>
            <person name="Pepin K.H."/>
            <person name="Johnson M."/>
            <person name="Bhonagiri V."/>
            <person name="Zhang X."/>
            <person name="Suruliraj S."/>
            <person name="Warren W."/>
            <person name="Chinwalla A."/>
            <person name="Mardis E.R."/>
            <person name="Wilson R.K."/>
        </authorList>
    </citation>
    <scope>NUCLEOTIDE SEQUENCE [LARGE SCALE GENOMIC DNA]</scope>
    <source>
        <strain evidence="6 7">DSM 2876</strain>
    </source>
</reference>
<accession>D4S068</accession>
<evidence type="ECO:0000256" key="2">
    <source>
        <dbReference type="ARBA" id="ARBA00022840"/>
    </source>
</evidence>
<feature type="domain" description="DNA mismatch repair proteins mutS family" evidence="5">
    <location>
        <begin position="364"/>
        <end position="550"/>
    </location>
</feature>
<dbReference type="STRING" id="45851.BHV86_10315"/>
<keyword evidence="4" id="KW-0812">Transmembrane</keyword>
<dbReference type="SUPFAM" id="SSF48334">
    <property type="entry name" value="DNA repair protein MutS, domain III"/>
    <property type="match status" value="1"/>
</dbReference>
<evidence type="ECO:0000256" key="3">
    <source>
        <dbReference type="ARBA" id="ARBA00023125"/>
    </source>
</evidence>
<dbReference type="RefSeq" id="WP_005603106.1">
    <property type="nucleotide sequence ID" value="NZ_GG663524.1"/>
</dbReference>
<dbReference type="Pfam" id="PF00488">
    <property type="entry name" value="MutS_V"/>
    <property type="match status" value="1"/>
</dbReference>
<evidence type="ECO:0000256" key="4">
    <source>
        <dbReference type="SAM" id="Phobius"/>
    </source>
</evidence>